<comment type="pathway">
    <text evidence="1">Cell wall biogenesis; cell wall polysaccharide biosynthesis.</text>
</comment>
<dbReference type="Gene3D" id="3.90.550.10">
    <property type="entry name" value="Spore Coat Polysaccharide Biosynthesis Protein SpsA, Chain A"/>
    <property type="match status" value="1"/>
</dbReference>
<evidence type="ECO:0000256" key="4">
    <source>
        <dbReference type="ARBA" id="ARBA00022679"/>
    </source>
</evidence>
<reference evidence="6" key="1">
    <citation type="submission" date="2009-04" db="EMBL/GenBank/DDBJ databases">
        <title>Clostridium cellulovorans cellulosomal and noncellulosomal genes.</title>
        <authorList>
            <person name="Tamaru Y."/>
        </authorList>
    </citation>
    <scope>NUCLEOTIDE SEQUENCE</scope>
</reference>
<dbReference type="Pfam" id="PF00535">
    <property type="entry name" value="Glycos_transf_2"/>
    <property type="match status" value="1"/>
</dbReference>
<name>A0A173MZY4_CLOCL</name>
<dbReference type="PANTHER" id="PTHR43179">
    <property type="entry name" value="RHAMNOSYLTRANSFERASE WBBL"/>
    <property type="match status" value="1"/>
</dbReference>
<comment type="similarity">
    <text evidence="2">Belongs to the glycosyltransferase 2 family.</text>
</comment>
<proteinExistence type="inferred from homology"/>
<dbReference type="GO" id="GO:0016757">
    <property type="term" value="F:glycosyltransferase activity"/>
    <property type="evidence" value="ECO:0007669"/>
    <property type="project" value="UniProtKB-KW"/>
</dbReference>
<gene>
    <name evidence="6" type="primary">GlyGT2A</name>
</gene>
<dbReference type="SUPFAM" id="SSF53448">
    <property type="entry name" value="Nucleotide-diphospho-sugar transferases"/>
    <property type="match status" value="1"/>
</dbReference>
<organism evidence="6">
    <name type="scientific">Clostridium cellulovorans</name>
    <dbReference type="NCBI Taxonomy" id="1493"/>
    <lineage>
        <taxon>Bacteria</taxon>
        <taxon>Bacillati</taxon>
        <taxon>Bacillota</taxon>
        <taxon>Clostridia</taxon>
        <taxon>Eubacteriales</taxon>
        <taxon>Clostridiaceae</taxon>
        <taxon>Clostridium</taxon>
    </lineage>
</organism>
<accession>A0A173MZY4</accession>
<feature type="domain" description="Glycosyltransferase 2-like" evidence="5">
    <location>
        <begin position="8"/>
        <end position="181"/>
    </location>
</feature>
<dbReference type="PANTHER" id="PTHR43179:SF12">
    <property type="entry name" value="GALACTOFURANOSYLTRANSFERASE GLFT2"/>
    <property type="match status" value="1"/>
</dbReference>
<dbReference type="EMBL" id="AB499240">
    <property type="protein sequence ID" value="BAV13139.1"/>
    <property type="molecule type" value="Genomic_DNA"/>
</dbReference>
<dbReference type="AlphaFoldDB" id="A0A173MZY4"/>
<protein>
    <submittedName>
        <fullName evidence="6">Glycosyl transferase family protein</fullName>
    </submittedName>
</protein>
<evidence type="ECO:0000256" key="1">
    <source>
        <dbReference type="ARBA" id="ARBA00004776"/>
    </source>
</evidence>
<evidence type="ECO:0000313" key="6">
    <source>
        <dbReference type="EMBL" id="BAV13139.1"/>
    </source>
</evidence>
<sequence>MINPLVAIILVNFNNKNDTEECIESLLKENYDNKKIIVVDNGSKDGSITELKRQFENKVIFIENQDNLGFSCANNQGIELALKENAQYIMLLNNDTVVEQEFIKPMLEVAERKNCIVSPKIPYYDEKNILWSCGGEFRWKKGTTHNRGINEVDNGQFDEEKEVDFASGCCLFIPRKILETVGMLSDEYFLYYEDTDYCLKAKHAGFKIVYTPKAVVYHKVSRTMGGAESPTVLYYSNRNRLYFNDKYNKQHKHKFLLYFYGTRMVKISLLAIKGEKDKVSAIKEGIYDYKRRKIGKRA</sequence>
<dbReference type="InterPro" id="IPR001173">
    <property type="entry name" value="Glyco_trans_2-like"/>
</dbReference>
<evidence type="ECO:0000256" key="2">
    <source>
        <dbReference type="ARBA" id="ARBA00006739"/>
    </source>
</evidence>
<evidence type="ECO:0000259" key="5">
    <source>
        <dbReference type="Pfam" id="PF00535"/>
    </source>
</evidence>
<dbReference type="CDD" id="cd04186">
    <property type="entry name" value="GT_2_like_c"/>
    <property type="match status" value="1"/>
</dbReference>
<dbReference type="OMA" id="AIIILNW"/>
<keyword evidence="4 6" id="KW-0808">Transferase</keyword>
<dbReference type="InterPro" id="IPR029044">
    <property type="entry name" value="Nucleotide-diphossugar_trans"/>
</dbReference>
<keyword evidence="3" id="KW-0328">Glycosyltransferase</keyword>
<evidence type="ECO:0000256" key="3">
    <source>
        <dbReference type="ARBA" id="ARBA00022676"/>
    </source>
</evidence>